<evidence type="ECO:0000313" key="1">
    <source>
        <dbReference type="EMBL" id="GLV53246.1"/>
    </source>
</evidence>
<protein>
    <submittedName>
        <fullName evidence="1">Uncharacterized protein</fullName>
    </submittedName>
</protein>
<sequence>MCMCKTHGWLLTQGMRFPKPFEPSWRGDAVDRIAREKDGLSPLQMERAFWYLVAIMEG</sequence>
<reference evidence="1 2" key="1">
    <citation type="submission" date="2023-02" db="EMBL/GenBank/DDBJ databases">
        <title>Dictyobacter halimunensis sp. nov., a new member of the class Ktedonobacteria from forest soil in a geothermal area.</title>
        <authorList>
            <person name="Rachmania M.K."/>
            <person name="Ningsih F."/>
            <person name="Sakai Y."/>
            <person name="Yabe S."/>
            <person name="Yokota A."/>
            <person name="Sjamsuridzal W."/>
        </authorList>
    </citation>
    <scope>NUCLEOTIDE SEQUENCE [LARGE SCALE GENOMIC DNA]</scope>
    <source>
        <strain evidence="1 2">S3.2.2.5</strain>
    </source>
</reference>
<comment type="caution">
    <text evidence="1">The sequence shown here is derived from an EMBL/GenBank/DDBJ whole genome shotgun (WGS) entry which is preliminary data.</text>
</comment>
<keyword evidence="2" id="KW-1185">Reference proteome</keyword>
<organism evidence="1 2">
    <name type="scientific">Dictyobacter halimunensis</name>
    <dbReference type="NCBI Taxonomy" id="3026934"/>
    <lineage>
        <taxon>Bacteria</taxon>
        <taxon>Bacillati</taxon>
        <taxon>Chloroflexota</taxon>
        <taxon>Ktedonobacteria</taxon>
        <taxon>Ktedonobacterales</taxon>
        <taxon>Dictyobacteraceae</taxon>
        <taxon>Dictyobacter</taxon>
    </lineage>
</organism>
<gene>
    <name evidence="1" type="ORF">KDH_01010</name>
</gene>
<accession>A0ABQ6FLC2</accession>
<dbReference type="EMBL" id="BSRI01000001">
    <property type="protein sequence ID" value="GLV53246.1"/>
    <property type="molecule type" value="Genomic_DNA"/>
</dbReference>
<dbReference type="Proteomes" id="UP001344906">
    <property type="component" value="Unassembled WGS sequence"/>
</dbReference>
<proteinExistence type="predicted"/>
<evidence type="ECO:0000313" key="2">
    <source>
        <dbReference type="Proteomes" id="UP001344906"/>
    </source>
</evidence>
<name>A0ABQ6FLC2_9CHLR</name>